<dbReference type="Pfam" id="PF07370">
    <property type="entry name" value="DUF1489"/>
    <property type="match status" value="1"/>
</dbReference>
<accession>A0ABV9Z3A6</accession>
<dbReference type="EMBL" id="JBHSJF010000006">
    <property type="protein sequence ID" value="MFC5068215.1"/>
    <property type="molecule type" value="Genomic_DNA"/>
</dbReference>
<comment type="caution">
    <text evidence="1">The sequence shown here is derived from an EMBL/GenBank/DDBJ whole genome shotgun (WGS) entry which is preliminary data.</text>
</comment>
<dbReference type="PIRSF" id="PIRSF032025">
    <property type="entry name" value="UCP032025"/>
    <property type="match status" value="1"/>
</dbReference>
<evidence type="ECO:0000313" key="1">
    <source>
        <dbReference type="EMBL" id="MFC5068215.1"/>
    </source>
</evidence>
<organism evidence="1 2">
    <name type="scientific">Flaviflagellibacter deserti</name>
    <dbReference type="NCBI Taxonomy" id="2267266"/>
    <lineage>
        <taxon>Bacteria</taxon>
        <taxon>Pseudomonadati</taxon>
        <taxon>Pseudomonadota</taxon>
        <taxon>Alphaproteobacteria</taxon>
        <taxon>Hyphomicrobiales</taxon>
        <taxon>Flaviflagellibacter</taxon>
    </lineage>
</organism>
<dbReference type="Proteomes" id="UP001595796">
    <property type="component" value="Unassembled WGS sequence"/>
</dbReference>
<sequence>MPLHLQKLCVGAESFEDLEEWIEQTLEEKRSRGLAVEQVHTTRMAPSRAEDLLDGGSLYWVIKGVMQARQRLLALRSVTGADGISRCQLVLDPELVRVVPRPSRPFQGWRYLAHADAPSDMRDATKDAGLPAHIVVELKELGLL</sequence>
<proteinExistence type="predicted"/>
<evidence type="ECO:0000313" key="2">
    <source>
        <dbReference type="Proteomes" id="UP001595796"/>
    </source>
</evidence>
<reference evidence="2" key="1">
    <citation type="journal article" date="2019" name="Int. J. Syst. Evol. Microbiol.">
        <title>The Global Catalogue of Microorganisms (GCM) 10K type strain sequencing project: providing services to taxonomists for standard genome sequencing and annotation.</title>
        <authorList>
            <consortium name="The Broad Institute Genomics Platform"/>
            <consortium name="The Broad Institute Genome Sequencing Center for Infectious Disease"/>
            <person name="Wu L."/>
            <person name="Ma J."/>
        </authorList>
    </citation>
    <scope>NUCLEOTIDE SEQUENCE [LARGE SCALE GENOMIC DNA]</scope>
    <source>
        <strain evidence="2">CGMCC 1.16444</strain>
    </source>
</reference>
<keyword evidence="2" id="KW-1185">Reference proteome</keyword>
<gene>
    <name evidence="1" type="ORF">ACFPFW_09340</name>
</gene>
<dbReference type="InterPro" id="IPR008320">
    <property type="entry name" value="UCP032025"/>
</dbReference>
<dbReference type="RefSeq" id="WP_114955865.1">
    <property type="nucleotide sequence ID" value="NZ_JBHSJF010000006.1"/>
</dbReference>
<name>A0ABV9Z3A6_9HYPH</name>
<protein>
    <submittedName>
        <fullName evidence="1">DUF1489 family protein</fullName>
    </submittedName>
</protein>